<name>J7J1M8_DESMD</name>
<organism evidence="2 3">
    <name type="scientific">Desulfosporosinus meridiei (strain ATCC BAA-275 / DSM 13257 / KCTC 12902 / NCIMB 13706 / S10)</name>
    <dbReference type="NCBI Taxonomy" id="768704"/>
    <lineage>
        <taxon>Bacteria</taxon>
        <taxon>Bacillati</taxon>
        <taxon>Bacillota</taxon>
        <taxon>Clostridia</taxon>
        <taxon>Eubacteriales</taxon>
        <taxon>Desulfitobacteriaceae</taxon>
        <taxon>Desulfosporosinus</taxon>
    </lineage>
</organism>
<dbReference type="OrthoDB" id="9255846at2"/>
<reference evidence="2 3" key="1">
    <citation type="journal article" date="2012" name="J. Bacteriol.">
        <title>Complete genome sequences of Desulfosporosinus orientis DSM765T, Desulfosporosinus youngiae DSM17734T, Desulfosporosinus meridiei DSM13257T, and Desulfosporosinus acidiphilus DSM22704T.</title>
        <authorList>
            <person name="Pester M."/>
            <person name="Brambilla E."/>
            <person name="Alazard D."/>
            <person name="Rattei T."/>
            <person name="Weinmaier T."/>
            <person name="Han J."/>
            <person name="Lucas S."/>
            <person name="Lapidus A."/>
            <person name="Cheng J.F."/>
            <person name="Goodwin L."/>
            <person name="Pitluck S."/>
            <person name="Peters L."/>
            <person name="Ovchinnikova G."/>
            <person name="Teshima H."/>
            <person name="Detter J.C."/>
            <person name="Han C.S."/>
            <person name="Tapia R."/>
            <person name="Land M.L."/>
            <person name="Hauser L."/>
            <person name="Kyrpides N.C."/>
            <person name="Ivanova N.N."/>
            <person name="Pagani I."/>
            <person name="Huntmann M."/>
            <person name="Wei C.L."/>
            <person name="Davenport K.W."/>
            <person name="Daligault H."/>
            <person name="Chain P.S."/>
            <person name="Chen A."/>
            <person name="Mavromatis K."/>
            <person name="Markowitz V."/>
            <person name="Szeto E."/>
            <person name="Mikhailova N."/>
            <person name="Pati A."/>
            <person name="Wagner M."/>
            <person name="Woyke T."/>
            <person name="Ollivier B."/>
            <person name="Klenk H.P."/>
            <person name="Spring S."/>
            <person name="Loy A."/>
        </authorList>
    </citation>
    <scope>NUCLEOTIDE SEQUENCE [LARGE SCALE GENOMIC DNA]</scope>
    <source>
        <strain evidence="3">ATCC BAA-275 / DSM 13257 / NCIMB 13706 / S10</strain>
    </source>
</reference>
<proteinExistence type="predicted"/>
<dbReference type="HOGENOM" id="CLU_049006_1_0_9"/>
<dbReference type="KEGG" id="dmi:Desmer_4453"/>
<keyword evidence="3" id="KW-1185">Reference proteome</keyword>
<dbReference type="EMBL" id="CP003629">
    <property type="protein sequence ID" value="AFQ46259.1"/>
    <property type="molecule type" value="Genomic_DNA"/>
</dbReference>
<evidence type="ECO:0000313" key="2">
    <source>
        <dbReference type="EMBL" id="AFQ46259.1"/>
    </source>
</evidence>
<dbReference type="Pfam" id="PF14594">
    <property type="entry name" value="Sipho_Gp37"/>
    <property type="match status" value="1"/>
</dbReference>
<feature type="domain" description="Gp28/Gp37-like" evidence="1">
    <location>
        <begin position="3"/>
        <end position="349"/>
    </location>
</feature>
<gene>
    <name evidence="2" type="ordered locus">Desmer_4453</name>
</gene>
<accession>J7J1M8</accession>
<dbReference type="eggNOG" id="ENOG502Z9TX">
    <property type="taxonomic scope" value="Bacteria"/>
</dbReference>
<dbReference type="STRING" id="768704.Desmer_4453"/>
<protein>
    <recommendedName>
        <fullName evidence="1">Gp28/Gp37-like domain-containing protein</fullName>
    </recommendedName>
</protein>
<dbReference type="Proteomes" id="UP000005262">
    <property type="component" value="Chromosome"/>
</dbReference>
<dbReference type="AlphaFoldDB" id="J7J1M8"/>
<dbReference type="InterPro" id="IPR029432">
    <property type="entry name" value="Gp28/Gp37-like_dom"/>
</dbReference>
<sequence>MDLYIYNSDLNLLGVMDNFTSLQWNRRYSKCGDFELHCSLDAYTLDMLQRGNVVWKNNDDEAGYIEFRQMDQDVEGKEILVVKGKFLSAYLNRRIVWGQEILQSTAENAMRTLVNKHSITPTDNKRIIPNLSLGTLKGYSQTVNYQVSYKNLLDEIENLCSLSDLGYRVSFDTSNKKLVFDVYAGLDRSINQSVNPRAVFSKEFENILTQQYTESINNYRDTALVGGMGEGTARKLVTVGSSTGLNRFEDFVDAKDLTNVVNGVTLSDADYLKTLTERGNSKLSEGVENRTFDSVINLNANLVYKTDFDLGDIVTCVRKKWGVTINARITEIQEVYEEAGVRINVTFGNSIPTLLDKIKQKMR</sequence>
<reference evidence="3" key="2">
    <citation type="submission" date="2012-08" db="EMBL/GenBank/DDBJ databases">
        <title>Finished genome of Desulfosporosinus meridiei DSM 13257.</title>
        <authorList>
            <person name="Huntemann M."/>
            <person name="Wei C.-L."/>
            <person name="Han J."/>
            <person name="Detter J.C."/>
            <person name="Han C."/>
            <person name="Davenport K."/>
            <person name="Daligault H."/>
            <person name="Erkkila T."/>
            <person name="Gu W."/>
            <person name="Munk A.C.C."/>
            <person name="Teshima H."/>
            <person name="Xu Y."/>
            <person name="Chain P."/>
            <person name="Tapia R."/>
            <person name="Chen A."/>
            <person name="Krypides N."/>
            <person name="Mavromatis K."/>
            <person name="Markowitz V."/>
            <person name="Szeto E."/>
            <person name="Ivanova N."/>
            <person name="Mikhailova N."/>
            <person name="Ovchinnikova G."/>
            <person name="Pagani I."/>
            <person name="Pati A."/>
            <person name="Goodwin L."/>
            <person name="Peters L."/>
            <person name="Pitluck S."/>
            <person name="Woyke T."/>
            <person name="Pester M."/>
            <person name="Spring S."/>
            <person name="Ollivier B."/>
            <person name="Rattei T."/>
            <person name="Klenk H.-P."/>
            <person name="Wagner M."/>
            <person name="Loy A."/>
        </authorList>
    </citation>
    <scope>NUCLEOTIDE SEQUENCE [LARGE SCALE GENOMIC DNA]</scope>
    <source>
        <strain evidence="3">ATCC BAA-275 / DSM 13257 / NCIMB 13706 / S10</strain>
    </source>
</reference>
<evidence type="ECO:0000259" key="1">
    <source>
        <dbReference type="Pfam" id="PF14594"/>
    </source>
</evidence>
<evidence type="ECO:0000313" key="3">
    <source>
        <dbReference type="Proteomes" id="UP000005262"/>
    </source>
</evidence>